<comment type="caution">
    <text evidence="1">The sequence shown here is derived from an EMBL/GenBank/DDBJ whole genome shotgun (WGS) entry which is preliminary data.</text>
</comment>
<dbReference type="Proteomes" id="UP000789860">
    <property type="component" value="Unassembled WGS sequence"/>
</dbReference>
<gene>
    <name evidence="1" type="ORF">SCALOS_LOCUS9339</name>
</gene>
<keyword evidence="2" id="KW-1185">Reference proteome</keyword>
<proteinExistence type="predicted"/>
<feature type="non-terminal residue" evidence="1">
    <location>
        <position position="136"/>
    </location>
</feature>
<protein>
    <submittedName>
        <fullName evidence="1">3825_t:CDS:1</fullName>
    </submittedName>
</protein>
<dbReference type="EMBL" id="CAJVPM010028459">
    <property type="protein sequence ID" value="CAG8669898.1"/>
    <property type="molecule type" value="Genomic_DNA"/>
</dbReference>
<accession>A0ACA9NSW7</accession>
<name>A0ACA9NSW7_9GLOM</name>
<evidence type="ECO:0000313" key="1">
    <source>
        <dbReference type="EMBL" id="CAG8669898.1"/>
    </source>
</evidence>
<organism evidence="1 2">
    <name type="scientific">Scutellospora calospora</name>
    <dbReference type="NCBI Taxonomy" id="85575"/>
    <lineage>
        <taxon>Eukaryota</taxon>
        <taxon>Fungi</taxon>
        <taxon>Fungi incertae sedis</taxon>
        <taxon>Mucoromycota</taxon>
        <taxon>Glomeromycotina</taxon>
        <taxon>Glomeromycetes</taxon>
        <taxon>Diversisporales</taxon>
        <taxon>Gigasporaceae</taxon>
        <taxon>Scutellospora</taxon>
    </lineage>
</organism>
<reference evidence="1" key="1">
    <citation type="submission" date="2021-06" db="EMBL/GenBank/DDBJ databases">
        <authorList>
            <person name="Kallberg Y."/>
            <person name="Tangrot J."/>
            <person name="Rosling A."/>
        </authorList>
    </citation>
    <scope>NUCLEOTIDE SEQUENCE</scope>
    <source>
        <strain evidence="1">AU212A</strain>
    </source>
</reference>
<evidence type="ECO:0000313" key="2">
    <source>
        <dbReference type="Proteomes" id="UP000789860"/>
    </source>
</evidence>
<sequence length="136" mass="15871">MSYNQKSPINLSTHLYKRQDFSNLTNNNTSIIVIILAVAVILGLLIFVILYQRKRNRNRIFDSRLKPLQLVQNKPLLNHKTHNISKKDNLIKKNRHSLPSTKSTITADIRTFEVRLSMPVELAKPIREYYQTESKV</sequence>